<dbReference type="KEGG" id="qso:IRL76_07385"/>
<keyword evidence="3" id="KW-0677">Repeat</keyword>
<dbReference type="InterPro" id="IPR034033">
    <property type="entry name" value="Serralysin-like"/>
</dbReference>
<dbReference type="CDD" id="cd04277">
    <property type="entry name" value="ZnMc_serralysin_like"/>
    <property type="match status" value="1"/>
</dbReference>
<evidence type="ECO:0000313" key="6">
    <source>
        <dbReference type="Proteomes" id="UP000594459"/>
    </source>
</evidence>
<dbReference type="EMBL" id="CP064654">
    <property type="protein sequence ID" value="QPC97735.1"/>
    <property type="molecule type" value="Genomic_DNA"/>
</dbReference>
<dbReference type="InterPro" id="IPR013858">
    <property type="entry name" value="Peptidase_M10B_C"/>
</dbReference>
<feature type="domain" description="Peptidase metallopeptidase" evidence="4">
    <location>
        <begin position="321"/>
        <end position="463"/>
    </location>
</feature>
<dbReference type="RefSeq" id="WP_200980747.1">
    <property type="nucleotide sequence ID" value="NZ_CP064654.1"/>
</dbReference>
<protein>
    <submittedName>
        <fullName evidence="5">M10 family metallopeptidase C-terminal domain-containing protein</fullName>
    </submittedName>
</protein>
<dbReference type="InterPro" id="IPR024079">
    <property type="entry name" value="MetalloPept_cat_dom_sf"/>
</dbReference>
<dbReference type="InterPro" id="IPR011049">
    <property type="entry name" value="Serralysin-like_metalloprot_C"/>
</dbReference>
<dbReference type="GO" id="GO:0008237">
    <property type="term" value="F:metallopeptidase activity"/>
    <property type="evidence" value="ECO:0007669"/>
    <property type="project" value="InterPro"/>
</dbReference>
<evidence type="ECO:0000256" key="3">
    <source>
        <dbReference type="ARBA" id="ARBA00022737"/>
    </source>
</evidence>
<dbReference type="Gene3D" id="3.40.390.10">
    <property type="entry name" value="Collagenase (Catalytic Domain)"/>
    <property type="match status" value="1"/>
</dbReference>
<dbReference type="Proteomes" id="UP000594459">
    <property type="component" value="Chromosome"/>
</dbReference>
<dbReference type="InterPro" id="IPR006026">
    <property type="entry name" value="Peptidase_Metallo"/>
</dbReference>
<dbReference type="SMART" id="SM00235">
    <property type="entry name" value="ZnMc"/>
    <property type="match status" value="1"/>
</dbReference>
<dbReference type="GO" id="GO:0006508">
    <property type="term" value="P:proteolysis"/>
    <property type="evidence" value="ECO:0007669"/>
    <property type="project" value="InterPro"/>
</dbReference>
<proteinExistence type="predicted"/>
<evidence type="ECO:0000256" key="2">
    <source>
        <dbReference type="ARBA" id="ARBA00022525"/>
    </source>
</evidence>
<sequence length="905" mass="94760">MDGQTFRLNETFDGDDTFSFDFLDNTGNPLAGESVHAGGCICPACLAHDGGKLFQPGTGISGAEDTIPGSTLTTATLSPGSYQTSAIDTPGDSDWFRITLTAGQTYTFSTYLPGGGLVDSILNLRNSSGGIVATNDDANTDAGLYYSEITFTATTSGTYYLDVTGYDTATGDYYVTSSRPVADAAGSTAATASSIVVDGAIVSASLEQTGDHDWYAVTLQAGQTYEFVTSATGGASDVDTTLTLRTASGSVLAFNDDSSGTYSRIRFVAQTSGTYYIDVAGWAEGEQGTYHLSAGIAEPLSEYSNDQIADQLLYGYWGGQGAGRHFNVGIGGTITVNVTALTTDGQFLARSALTLWSDVLGINFSEVSSGGQIVFDDTESGAFATSTTSGGFIISSQVNISTDWLVSSGTTLDSYSFQTYLHEIGHALGLGHAGNYNNTADYTSDASYLNDSWATTVMSYFDQSENTFFQAQGFTRVFAVTPRAADIVAIQEAYGVANSTRTGDTFYGVGNTSGRDVYGVGDAATDQLGRLLAFTIVDHGGVDTLNYSSFATAQVINLNQETYSNVGGSVGNMTIARGTVIENAVGGSGSDQLIGNGVANRLTGLGGNDSIDGGSNVDTAVVRGLRSAYTVTQTSTGVFQVTGPDGTDTLRNVEYLQFDNATLRLLPGTGVSVNFNTADRSVYQSAMNNIRDFDGNALGGNGGWLRIGSADVNGDGDVDQILVNRTIGRFATVGTAPDGLVYFADHGWAGETRVAGIYIDPLVAAGQVVAGSANDSQRRFQNDLQIENINRVLGADDYDGDGLQEVYFALTDGTAYLHAYMHADGNIRYANYQSQQQVIDYLTANGFAPSTWAGWFPAGAEPAGDIAKAFDTGLTSSDVPNGLGEGILAPHIADNHALPTGELFF</sequence>
<comment type="subcellular location">
    <subcellularLocation>
        <location evidence="1">Secreted</location>
    </subcellularLocation>
</comment>
<dbReference type="SUPFAM" id="SSF55486">
    <property type="entry name" value="Metalloproteases ('zincins'), catalytic domain"/>
    <property type="match status" value="1"/>
</dbReference>
<evidence type="ECO:0000313" key="5">
    <source>
        <dbReference type="EMBL" id="QPC97735.1"/>
    </source>
</evidence>
<gene>
    <name evidence="5" type="ORF">IRL76_07385</name>
</gene>
<organism evidence="5 6">
    <name type="scientific">Qipengyuania soli</name>
    <dbReference type="NCBI Taxonomy" id="2782568"/>
    <lineage>
        <taxon>Bacteria</taxon>
        <taxon>Pseudomonadati</taxon>
        <taxon>Pseudomonadota</taxon>
        <taxon>Alphaproteobacteria</taxon>
        <taxon>Sphingomonadales</taxon>
        <taxon>Erythrobacteraceae</taxon>
        <taxon>Qipengyuania</taxon>
    </lineage>
</organism>
<dbReference type="Pfam" id="PF10462">
    <property type="entry name" value="Peptidase_M66"/>
    <property type="match status" value="1"/>
</dbReference>
<dbReference type="Gene3D" id="2.60.120.380">
    <property type="match status" value="2"/>
</dbReference>
<dbReference type="Pfam" id="PF08548">
    <property type="entry name" value="Peptidase_M10_C"/>
    <property type="match status" value="1"/>
</dbReference>
<dbReference type="AlphaFoldDB" id="A0A7S8F2B0"/>
<name>A0A7S8F2B0_9SPHN</name>
<dbReference type="Pfam" id="PF04151">
    <property type="entry name" value="PPC"/>
    <property type="match status" value="2"/>
</dbReference>
<dbReference type="SUPFAM" id="SSF89260">
    <property type="entry name" value="Collagen-binding domain"/>
    <property type="match status" value="2"/>
</dbReference>
<dbReference type="InterPro" id="IPR007280">
    <property type="entry name" value="Peptidase_C_arc/bac"/>
</dbReference>
<keyword evidence="6" id="KW-1185">Reference proteome</keyword>
<evidence type="ECO:0000259" key="4">
    <source>
        <dbReference type="SMART" id="SM00235"/>
    </source>
</evidence>
<dbReference type="GO" id="GO:0008270">
    <property type="term" value="F:zinc ion binding"/>
    <property type="evidence" value="ECO:0007669"/>
    <property type="project" value="InterPro"/>
</dbReference>
<dbReference type="Gene3D" id="2.150.10.10">
    <property type="entry name" value="Serralysin-like metalloprotease, C-terminal"/>
    <property type="match status" value="1"/>
</dbReference>
<reference evidence="5 6" key="1">
    <citation type="submission" date="2020-11" db="EMBL/GenBank/DDBJ databases">
        <title>The genome sequence of Erythrobacter sp. 6D36.</title>
        <authorList>
            <person name="Liu Y."/>
        </authorList>
    </citation>
    <scope>NUCLEOTIDE SEQUENCE [LARGE SCALE GENOMIC DNA]</scope>
    <source>
        <strain evidence="5 6">6D36</strain>
    </source>
</reference>
<dbReference type="GO" id="GO:0005615">
    <property type="term" value="C:extracellular space"/>
    <property type="evidence" value="ECO:0007669"/>
    <property type="project" value="InterPro"/>
</dbReference>
<dbReference type="GO" id="GO:0005509">
    <property type="term" value="F:calcium ion binding"/>
    <property type="evidence" value="ECO:0007669"/>
    <property type="project" value="InterPro"/>
</dbReference>
<dbReference type="SUPFAM" id="SSF51120">
    <property type="entry name" value="beta-Roll"/>
    <property type="match status" value="1"/>
</dbReference>
<evidence type="ECO:0000256" key="1">
    <source>
        <dbReference type="ARBA" id="ARBA00004613"/>
    </source>
</evidence>
<keyword evidence="2" id="KW-0964">Secreted</keyword>
<accession>A0A7S8F2B0</accession>